<sequence length="10" mass="1157">ARAVLRGKRM</sequence>
<keyword evidence="2" id="KW-1185">Reference proteome</keyword>
<dbReference type="EMBL" id="HG675952">
    <property type="protein sequence ID" value="CDJ43639.1"/>
    <property type="molecule type" value="Genomic_DNA"/>
</dbReference>
<accession>U6L4W3</accession>
<feature type="non-terminal residue" evidence="1">
    <location>
        <position position="1"/>
    </location>
</feature>
<proteinExistence type="predicted"/>
<dbReference type="Proteomes" id="UP000030747">
    <property type="component" value="Unassembled WGS sequence"/>
</dbReference>
<protein>
    <submittedName>
        <fullName evidence="1">Uncharacterized protein</fullName>
    </submittedName>
</protein>
<organism evidence="1 2">
    <name type="scientific">Eimeria tenella</name>
    <name type="common">Coccidian parasite</name>
    <dbReference type="NCBI Taxonomy" id="5802"/>
    <lineage>
        <taxon>Eukaryota</taxon>
        <taxon>Sar</taxon>
        <taxon>Alveolata</taxon>
        <taxon>Apicomplexa</taxon>
        <taxon>Conoidasida</taxon>
        <taxon>Coccidia</taxon>
        <taxon>Eucoccidiorida</taxon>
        <taxon>Eimeriorina</taxon>
        <taxon>Eimeriidae</taxon>
        <taxon>Eimeria</taxon>
    </lineage>
</organism>
<evidence type="ECO:0000313" key="1">
    <source>
        <dbReference type="EMBL" id="CDJ43639.1"/>
    </source>
</evidence>
<feature type="non-terminal residue" evidence="1">
    <location>
        <position position="10"/>
    </location>
</feature>
<reference evidence="1" key="2">
    <citation type="submission" date="2013-10" db="EMBL/GenBank/DDBJ databases">
        <authorList>
            <person name="Aslett M."/>
        </authorList>
    </citation>
    <scope>NUCLEOTIDE SEQUENCE [LARGE SCALE GENOMIC DNA]</scope>
    <source>
        <strain evidence="1">Houghton</strain>
    </source>
</reference>
<reference evidence="1" key="1">
    <citation type="submission" date="2013-10" db="EMBL/GenBank/DDBJ databases">
        <title>Genomic analysis of the causative agents of coccidiosis in chickens.</title>
        <authorList>
            <person name="Reid A.J."/>
            <person name="Blake D."/>
            <person name="Billington K."/>
            <person name="Browne H."/>
            <person name="Dunn M."/>
            <person name="Hung S."/>
            <person name="Kawahara F."/>
            <person name="Miranda-Saavedra D."/>
            <person name="Mourier T."/>
            <person name="Nagra H."/>
            <person name="Otto T.D."/>
            <person name="Rawlings N."/>
            <person name="Sanchez A."/>
            <person name="Sanders M."/>
            <person name="Subramaniam C."/>
            <person name="Tay Y."/>
            <person name="Dear P."/>
            <person name="Doerig C."/>
            <person name="Gruber A."/>
            <person name="Parkinson J."/>
            <person name="Shirley M."/>
            <person name="Wan K.L."/>
            <person name="Berriman M."/>
            <person name="Tomley F."/>
            <person name="Pain A."/>
        </authorList>
    </citation>
    <scope>NUCLEOTIDE SEQUENCE [LARGE SCALE GENOMIC DNA]</scope>
    <source>
        <strain evidence="1">Houghton</strain>
    </source>
</reference>
<evidence type="ECO:0000313" key="2">
    <source>
        <dbReference type="Proteomes" id="UP000030747"/>
    </source>
</evidence>
<gene>
    <name evidence="1" type="ORF">ETH_00016745</name>
</gene>
<name>U6L4W3_EIMTE</name>